<keyword evidence="1" id="KW-0378">Hydrolase</keyword>
<feature type="region of interest" description="Disordered" evidence="2">
    <location>
        <begin position="297"/>
        <end position="316"/>
    </location>
</feature>
<evidence type="ECO:0000256" key="1">
    <source>
        <dbReference type="ARBA" id="ARBA00022801"/>
    </source>
</evidence>
<dbReference type="CDD" id="cd07067">
    <property type="entry name" value="HP_PGM_like"/>
    <property type="match status" value="1"/>
</dbReference>
<evidence type="ECO:0000256" key="2">
    <source>
        <dbReference type="SAM" id="MobiDB-lite"/>
    </source>
</evidence>
<dbReference type="SUPFAM" id="SSF53254">
    <property type="entry name" value="Phosphoglycerate mutase-like"/>
    <property type="match status" value="1"/>
</dbReference>
<dbReference type="Gene3D" id="3.40.50.1240">
    <property type="entry name" value="Phosphoglycerate mutase-like"/>
    <property type="match status" value="1"/>
</dbReference>
<dbReference type="GO" id="GO:0004331">
    <property type="term" value="F:fructose-2,6-bisphosphate 2-phosphatase activity"/>
    <property type="evidence" value="ECO:0007669"/>
    <property type="project" value="TreeGrafter"/>
</dbReference>
<evidence type="ECO:0000313" key="3">
    <source>
        <dbReference type="EMBL" id="THG98812.1"/>
    </source>
</evidence>
<evidence type="ECO:0000313" key="4">
    <source>
        <dbReference type="Proteomes" id="UP000309038"/>
    </source>
</evidence>
<dbReference type="GO" id="GO:0045820">
    <property type="term" value="P:negative regulation of glycolytic process"/>
    <property type="evidence" value="ECO:0007669"/>
    <property type="project" value="TreeGrafter"/>
</dbReference>
<dbReference type="PANTHER" id="PTHR46517:SF1">
    <property type="entry name" value="FRUCTOSE-2,6-BISPHOSPHATASE TIGAR"/>
    <property type="match status" value="1"/>
</dbReference>
<dbReference type="Pfam" id="PF00300">
    <property type="entry name" value="His_Phos_1"/>
    <property type="match status" value="1"/>
</dbReference>
<evidence type="ECO:0008006" key="5">
    <source>
        <dbReference type="Google" id="ProtNLM"/>
    </source>
</evidence>
<gene>
    <name evidence="3" type="ORF">EW026_g3437</name>
</gene>
<dbReference type="AlphaFoldDB" id="A0A4V3XAN7"/>
<comment type="caution">
    <text evidence="3">The sequence shown here is derived from an EMBL/GenBank/DDBJ whole genome shotgun (WGS) entry which is preliminary data.</text>
</comment>
<dbReference type="PANTHER" id="PTHR46517">
    <property type="entry name" value="FRUCTOSE-2,6-BISPHOSPHATASE TIGAR"/>
    <property type="match status" value="1"/>
</dbReference>
<dbReference type="GO" id="GO:0043456">
    <property type="term" value="P:regulation of pentose-phosphate shunt"/>
    <property type="evidence" value="ECO:0007669"/>
    <property type="project" value="TreeGrafter"/>
</dbReference>
<sequence>MTLGRLHNPSYAPHGVDTYDFSHFHSTRGIHRQSDYKCYVISAMCGQAGKMRRFQIMQARALGASLADTRFTAIHASPLKRAYSTAQGVHDAQPEPKPPLTTSLLLREQHWGVAEGHSWVMVQEPGLSLEEHLARGLYPVLHERSQKFPEGESLDDLALRAEQAINEIVMPYIWQAARDGKKGIHIALVSHGLCISELVPALLKKDSSGQRIGRDYRGLLNTAWTRVVLDVKGSKEGEPLEFSDSDPPPLEVGVVAFNSSEHLEKVKRQHGGIGSAAYDPKQQDIRAFFGGRKIDAGQVEGRSESNAEDEANVQIN</sequence>
<accession>A0A4V3XAN7</accession>
<organism evidence="3 4">
    <name type="scientific">Hermanssonia centrifuga</name>
    <dbReference type="NCBI Taxonomy" id="98765"/>
    <lineage>
        <taxon>Eukaryota</taxon>
        <taxon>Fungi</taxon>
        <taxon>Dikarya</taxon>
        <taxon>Basidiomycota</taxon>
        <taxon>Agaricomycotina</taxon>
        <taxon>Agaricomycetes</taxon>
        <taxon>Polyporales</taxon>
        <taxon>Meruliaceae</taxon>
        <taxon>Hermanssonia</taxon>
    </lineage>
</organism>
<feature type="compositionally biased region" description="Acidic residues" evidence="2">
    <location>
        <begin position="306"/>
        <end position="316"/>
    </location>
</feature>
<proteinExistence type="predicted"/>
<dbReference type="InterPro" id="IPR051695">
    <property type="entry name" value="Phosphoglycerate_Mutase"/>
</dbReference>
<dbReference type="Proteomes" id="UP000309038">
    <property type="component" value="Unassembled WGS sequence"/>
</dbReference>
<dbReference type="InterPro" id="IPR029033">
    <property type="entry name" value="His_PPase_superfam"/>
</dbReference>
<dbReference type="GO" id="GO:0005829">
    <property type="term" value="C:cytosol"/>
    <property type="evidence" value="ECO:0007669"/>
    <property type="project" value="TreeGrafter"/>
</dbReference>
<reference evidence="3 4" key="1">
    <citation type="submission" date="2019-02" db="EMBL/GenBank/DDBJ databases">
        <title>Genome sequencing of the rare red list fungi Phlebia centrifuga.</title>
        <authorList>
            <person name="Buettner E."/>
            <person name="Kellner H."/>
        </authorList>
    </citation>
    <scope>NUCLEOTIDE SEQUENCE [LARGE SCALE GENOMIC DNA]</scope>
    <source>
        <strain evidence="3 4">DSM 108282</strain>
    </source>
</reference>
<keyword evidence="4" id="KW-1185">Reference proteome</keyword>
<dbReference type="EMBL" id="SGPJ01000103">
    <property type="protein sequence ID" value="THG98812.1"/>
    <property type="molecule type" value="Genomic_DNA"/>
</dbReference>
<name>A0A4V3XAN7_9APHY</name>
<protein>
    <recommendedName>
        <fullName evidence="5">Phosphoglycerate mutase-like protein</fullName>
    </recommendedName>
</protein>
<dbReference type="InterPro" id="IPR013078">
    <property type="entry name" value="His_Pase_superF_clade-1"/>
</dbReference>